<evidence type="ECO:0000313" key="3">
    <source>
        <dbReference type="Proteomes" id="UP000245166"/>
    </source>
</evidence>
<keyword evidence="1" id="KW-0812">Transmembrane</keyword>
<gene>
    <name evidence="2" type="ORF">C8046_08500</name>
</gene>
<keyword evidence="1" id="KW-1133">Transmembrane helix</keyword>
<dbReference type="OrthoDB" id="637345at2"/>
<proteinExistence type="predicted"/>
<feature type="transmembrane region" description="Helical" evidence="1">
    <location>
        <begin position="12"/>
        <end position="37"/>
    </location>
</feature>
<keyword evidence="1" id="KW-0472">Membrane</keyword>
<feature type="transmembrane region" description="Helical" evidence="1">
    <location>
        <begin position="58"/>
        <end position="82"/>
    </location>
</feature>
<comment type="caution">
    <text evidence="2">The sequence shown here is derived from an EMBL/GenBank/DDBJ whole genome shotgun (WGS) entry which is preliminary data.</text>
</comment>
<dbReference type="Pfam" id="PF05987">
    <property type="entry name" value="DUF898"/>
    <property type="match status" value="1"/>
</dbReference>
<evidence type="ECO:0000313" key="2">
    <source>
        <dbReference type="EMBL" id="PWD52456.1"/>
    </source>
</evidence>
<reference evidence="2 3" key="1">
    <citation type="submission" date="2018-03" db="EMBL/GenBank/DDBJ databases">
        <title>Genome assembly of novel Miniimonas species PCH200.</title>
        <authorList>
            <person name="Thakur V."/>
            <person name="Kumar V."/>
            <person name="Singh D."/>
        </authorList>
    </citation>
    <scope>NUCLEOTIDE SEQUENCE [LARGE SCALE GENOMIC DNA]</scope>
    <source>
        <strain evidence="2 3">PCH200</strain>
    </source>
</reference>
<keyword evidence="3" id="KW-1185">Reference proteome</keyword>
<accession>A0A2U1ZZQ6</accession>
<organism evidence="2 3">
    <name type="scientific">Serinibacter arcticus</name>
    <dbReference type="NCBI Taxonomy" id="1655435"/>
    <lineage>
        <taxon>Bacteria</taxon>
        <taxon>Bacillati</taxon>
        <taxon>Actinomycetota</taxon>
        <taxon>Actinomycetes</taxon>
        <taxon>Micrococcales</taxon>
        <taxon>Beutenbergiaceae</taxon>
        <taxon>Serinibacter</taxon>
    </lineage>
</organism>
<protein>
    <recommendedName>
        <fullName evidence="4">DUF898 domain-containing protein</fullName>
    </recommendedName>
</protein>
<evidence type="ECO:0008006" key="4">
    <source>
        <dbReference type="Google" id="ProtNLM"/>
    </source>
</evidence>
<sequence>MYRFDGGAANYFGASLAAALVTILTLGICLPWAMVIMQRWQTKHTFLYGRRLRFTGTAPGLFGQWIKWWALTLITFGVYSFWVQPRLTAWIVQHQEFDPVG</sequence>
<dbReference type="AlphaFoldDB" id="A0A2U1ZZQ6"/>
<name>A0A2U1ZZQ6_9MICO</name>
<dbReference type="EMBL" id="PYHR01000002">
    <property type="protein sequence ID" value="PWD52456.1"/>
    <property type="molecule type" value="Genomic_DNA"/>
</dbReference>
<dbReference type="Proteomes" id="UP000245166">
    <property type="component" value="Unassembled WGS sequence"/>
</dbReference>
<evidence type="ECO:0000256" key="1">
    <source>
        <dbReference type="SAM" id="Phobius"/>
    </source>
</evidence>
<dbReference type="InterPro" id="IPR010295">
    <property type="entry name" value="DUF898"/>
</dbReference>